<protein>
    <submittedName>
        <fullName evidence="1">Uncharacterized protein</fullName>
    </submittedName>
</protein>
<gene>
    <name evidence="1" type="ORF">AVEN_110160_1</name>
</gene>
<sequence length="80" mass="9089">MSILSKTQNLIILFHQKTGQNLSDVTAFEEFVRCDSELAACSLPAINEMIANEEISSEEEDQEYLISSDLNDKASYRFPR</sequence>
<comment type="caution">
    <text evidence="1">The sequence shown here is derived from an EMBL/GenBank/DDBJ whole genome shotgun (WGS) entry which is preliminary data.</text>
</comment>
<proteinExistence type="predicted"/>
<reference evidence="1 2" key="1">
    <citation type="journal article" date="2019" name="Sci. Rep.">
        <title>Orb-weaving spider Araneus ventricosus genome elucidates the spidroin gene catalogue.</title>
        <authorList>
            <person name="Kono N."/>
            <person name="Nakamura H."/>
            <person name="Ohtoshi R."/>
            <person name="Moran D.A.P."/>
            <person name="Shinohara A."/>
            <person name="Yoshida Y."/>
            <person name="Fujiwara M."/>
            <person name="Mori M."/>
            <person name="Tomita M."/>
            <person name="Arakawa K."/>
        </authorList>
    </citation>
    <scope>NUCLEOTIDE SEQUENCE [LARGE SCALE GENOMIC DNA]</scope>
</reference>
<evidence type="ECO:0000313" key="1">
    <source>
        <dbReference type="EMBL" id="GBO42229.1"/>
    </source>
</evidence>
<name>A0A4Y2WY85_ARAVE</name>
<keyword evidence="2" id="KW-1185">Reference proteome</keyword>
<evidence type="ECO:0000313" key="2">
    <source>
        <dbReference type="Proteomes" id="UP000499080"/>
    </source>
</evidence>
<dbReference type="Proteomes" id="UP000499080">
    <property type="component" value="Unassembled WGS sequence"/>
</dbReference>
<dbReference type="EMBL" id="BGPR01068228">
    <property type="protein sequence ID" value="GBO42229.1"/>
    <property type="molecule type" value="Genomic_DNA"/>
</dbReference>
<accession>A0A4Y2WY85</accession>
<organism evidence="1 2">
    <name type="scientific">Araneus ventricosus</name>
    <name type="common">Orbweaver spider</name>
    <name type="synonym">Epeira ventricosa</name>
    <dbReference type="NCBI Taxonomy" id="182803"/>
    <lineage>
        <taxon>Eukaryota</taxon>
        <taxon>Metazoa</taxon>
        <taxon>Ecdysozoa</taxon>
        <taxon>Arthropoda</taxon>
        <taxon>Chelicerata</taxon>
        <taxon>Arachnida</taxon>
        <taxon>Araneae</taxon>
        <taxon>Araneomorphae</taxon>
        <taxon>Entelegynae</taxon>
        <taxon>Araneoidea</taxon>
        <taxon>Araneidae</taxon>
        <taxon>Araneus</taxon>
    </lineage>
</organism>
<dbReference type="AlphaFoldDB" id="A0A4Y2WY85"/>